<dbReference type="OrthoDB" id="9798539at2"/>
<sequence>MKSLYIPLLIICSLGIGACKTVSHNGQVSITGRLIFHDQWVLPEDTKLDNIPIGGLSGIDYDAGRNVYYLVCDDRSDFAPARFYTAQIHISGYKIDSVNIIAATSLKMPDGNTYPSRQINPALTPDPEALRYDAANQTMIWSSEGERNLSAKPPVLSNPSINRIDLQGKFIDSFPVPGQLQMSMAESGSRRNAVLEGIAITPSRKYLYASVEGPLYQDGPEADTVPTESYCRIIRYDLANRQPAGQFLFKLHPVADIPYPKNAFRVNGISDILALDDEKLLVLERSYSTGIRDNTILVSELNLKNASDVSNYWSILKKVNSNEIKAPQQLLLFDFRPIASQVNLIDNVEGMTFGPDLPNGNKSLVFVVDNNFSNKEETQFYLFEYQSKR</sequence>
<dbReference type="PROSITE" id="PS51257">
    <property type="entry name" value="PROKAR_LIPOPROTEIN"/>
    <property type="match status" value="1"/>
</dbReference>
<proteinExistence type="predicted"/>
<dbReference type="PANTHER" id="PTHR37957">
    <property type="entry name" value="BLR7070 PROTEIN"/>
    <property type="match status" value="1"/>
</dbReference>
<dbReference type="Proteomes" id="UP000220133">
    <property type="component" value="Chromosome"/>
</dbReference>
<evidence type="ECO:0000259" key="1">
    <source>
        <dbReference type="Pfam" id="PF13449"/>
    </source>
</evidence>
<dbReference type="RefSeq" id="WP_098192134.1">
    <property type="nucleotide sequence ID" value="NZ_CP023777.1"/>
</dbReference>
<dbReference type="AlphaFoldDB" id="A0A291QPH8"/>
<protein>
    <recommendedName>
        <fullName evidence="1">Phytase-like domain-containing protein</fullName>
    </recommendedName>
</protein>
<evidence type="ECO:0000313" key="2">
    <source>
        <dbReference type="EMBL" id="ATL45744.1"/>
    </source>
</evidence>
<gene>
    <name evidence="2" type="ORF">COR50_00420</name>
</gene>
<keyword evidence="3" id="KW-1185">Reference proteome</keyword>
<dbReference type="InterPro" id="IPR027372">
    <property type="entry name" value="Phytase-like_dom"/>
</dbReference>
<dbReference type="EMBL" id="CP023777">
    <property type="protein sequence ID" value="ATL45744.1"/>
    <property type="molecule type" value="Genomic_DNA"/>
</dbReference>
<dbReference type="SUPFAM" id="SSF63825">
    <property type="entry name" value="YWTD domain"/>
    <property type="match status" value="1"/>
</dbReference>
<dbReference type="PANTHER" id="PTHR37957:SF1">
    <property type="entry name" value="PHYTASE-LIKE DOMAIN-CONTAINING PROTEIN"/>
    <property type="match status" value="1"/>
</dbReference>
<feature type="domain" description="Phytase-like" evidence="1">
    <location>
        <begin position="51"/>
        <end position="372"/>
    </location>
</feature>
<evidence type="ECO:0000313" key="3">
    <source>
        <dbReference type="Proteomes" id="UP000220133"/>
    </source>
</evidence>
<reference evidence="2 3" key="1">
    <citation type="submission" date="2017-10" db="EMBL/GenBank/DDBJ databases">
        <title>Paenichitinophaga pekingensis gen. nov., sp. nov., isolated from activated sludge.</title>
        <authorList>
            <person name="Jin D."/>
            <person name="Kong X."/>
            <person name="Deng Y."/>
            <person name="Bai Z."/>
        </authorList>
    </citation>
    <scope>NUCLEOTIDE SEQUENCE [LARGE SCALE GENOMIC DNA]</scope>
    <source>
        <strain evidence="2 3">13</strain>
    </source>
</reference>
<name>A0A291QPH8_9BACT</name>
<dbReference type="KEGG" id="cbae:COR50_00420"/>
<organism evidence="2 3">
    <name type="scientific">Chitinophaga caeni</name>
    <dbReference type="NCBI Taxonomy" id="2029983"/>
    <lineage>
        <taxon>Bacteria</taxon>
        <taxon>Pseudomonadati</taxon>
        <taxon>Bacteroidota</taxon>
        <taxon>Chitinophagia</taxon>
        <taxon>Chitinophagales</taxon>
        <taxon>Chitinophagaceae</taxon>
        <taxon>Chitinophaga</taxon>
    </lineage>
</organism>
<accession>A0A291QPH8</accession>
<dbReference type="Pfam" id="PF13449">
    <property type="entry name" value="Phytase-like"/>
    <property type="match status" value="1"/>
</dbReference>